<name>A0A9D1L9C4_9CLOT</name>
<accession>A0A9D1L9C4</accession>
<dbReference type="Pfam" id="PF22422">
    <property type="entry name" value="MGH1-like_GH"/>
    <property type="match status" value="1"/>
</dbReference>
<gene>
    <name evidence="6" type="ORF">IAD50_05825</name>
</gene>
<evidence type="ECO:0000256" key="3">
    <source>
        <dbReference type="ARBA" id="ARBA00023295"/>
    </source>
</evidence>
<dbReference type="InterPro" id="IPR008928">
    <property type="entry name" value="6-hairpin_glycosidase_sf"/>
</dbReference>
<comment type="similarity">
    <text evidence="1">Belongs to the glycosyl hydrolase 63 family.</text>
</comment>
<evidence type="ECO:0000313" key="7">
    <source>
        <dbReference type="Proteomes" id="UP000824089"/>
    </source>
</evidence>
<reference evidence="6" key="1">
    <citation type="submission" date="2020-10" db="EMBL/GenBank/DDBJ databases">
        <authorList>
            <person name="Gilroy R."/>
        </authorList>
    </citation>
    <scope>NUCLEOTIDE SEQUENCE</scope>
    <source>
        <strain evidence="6">CHK195-4489</strain>
    </source>
</reference>
<dbReference type="EMBL" id="DVMM01000121">
    <property type="protein sequence ID" value="HIU29799.1"/>
    <property type="molecule type" value="Genomic_DNA"/>
</dbReference>
<evidence type="ECO:0000259" key="5">
    <source>
        <dbReference type="Pfam" id="PF22422"/>
    </source>
</evidence>
<keyword evidence="4" id="KW-0472">Membrane</keyword>
<evidence type="ECO:0000313" key="6">
    <source>
        <dbReference type="EMBL" id="HIU29799.1"/>
    </source>
</evidence>
<sequence>MGNLYKVNESLFYAKNKYVDLNPFLGMTPEERPLPVYEEIKDRLPQPVWEGHPDAIACYHKTWEIAFRNLRRPNAEAGFVSNFIDTAFNGYLFMWDSSFIVMFGRYANHIFNFQKTLDNFYSHQHADGFICREICETQNGEQFHRDDPASTGPNIMPWSEWEYYQITGEEARLKKIFYPLLAYHKWLQLNRTWRDGSYWSTGLACGMDNQPRVQEGYSDHTSHGHAVWVDTCIHMVMSARILIEMGKIIGTEKDTDWLYEEAERLTKLINEKLWCEEDAFYYDLWRGDVLSRVKSIGAYWALLAGIVPEERLERFVAHLENPAEFNRFHRIPTLSADHPAYDAEGGYWRGSVWAPTNYMVLKGLEKVGKYRMAYEIAENHLRNVVEVFRNTGTVWENYAPEKAAPGNPAKSDFVGWTGLVPIAVLFEYVFGIRADSRKNRITWDVNRTERHGVQNYPFRGGTVDLLCEKRSAAEQEPQITVRSNIPVTVIVRWDGREKTLHSMAEGK</sequence>
<dbReference type="GO" id="GO:0009311">
    <property type="term" value="P:oligosaccharide metabolic process"/>
    <property type="evidence" value="ECO:0007669"/>
    <property type="project" value="InterPro"/>
</dbReference>
<evidence type="ECO:0000256" key="2">
    <source>
        <dbReference type="ARBA" id="ARBA00022801"/>
    </source>
</evidence>
<proteinExistence type="inferred from homology"/>
<keyword evidence="4" id="KW-1133">Transmembrane helix</keyword>
<evidence type="ECO:0000256" key="1">
    <source>
        <dbReference type="ARBA" id="ARBA00010833"/>
    </source>
</evidence>
<evidence type="ECO:0000256" key="4">
    <source>
        <dbReference type="SAM" id="Phobius"/>
    </source>
</evidence>
<dbReference type="AlphaFoldDB" id="A0A9D1L9C4"/>
<feature type="domain" description="Mannosylglycerate hydrolase MGH1-like glycoside hydrolase" evidence="5">
    <location>
        <begin position="92"/>
        <end position="411"/>
    </location>
</feature>
<keyword evidence="4" id="KW-0812">Transmembrane</keyword>
<dbReference type="GO" id="GO:0004573">
    <property type="term" value="F:Glc3Man9GlcNAc2 oligosaccharide glucosidase activity"/>
    <property type="evidence" value="ECO:0007669"/>
    <property type="project" value="InterPro"/>
</dbReference>
<dbReference type="InterPro" id="IPR012341">
    <property type="entry name" value="6hp_glycosidase-like_sf"/>
</dbReference>
<reference evidence="6" key="2">
    <citation type="journal article" date="2021" name="PeerJ">
        <title>Extensive microbial diversity within the chicken gut microbiome revealed by metagenomics and culture.</title>
        <authorList>
            <person name="Gilroy R."/>
            <person name="Ravi A."/>
            <person name="Getino M."/>
            <person name="Pursley I."/>
            <person name="Horton D.L."/>
            <person name="Alikhan N.F."/>
            <person name="Baker D."/>
            <person name="Gharbi K."/>
            <person name="Hall N."/>
            <person name="Watson M."/>
            <person name="Adriaenssens E.M."/>
            <person name="Foster-Nyarko E."/>
            <person name="Jarju S."/>
            <person name="Secka A."/>
            <person name="Antonio M."/>
            <person name="Oren A."/>
            <person name="Chaudhuri R.R."/>
            <person name="La Ragione R."/>
            <person name="Hildebrand F."/>
            <person name="Pallen M.J."/>
        </authorList>
    </citation>
    <scope>NUCLEOTIDE SEQUENCE</scope>
    <source>
        <strain evidence="6">CHK195-4489</strain>
    </source>
</reference>
<dbReference type="PANTHER" id="PTHR10412">
    <property type="entry name" value="MANNOSYL-OLIGOSACCHARIDE GLUCOSIDASE"/>
    <property type="match status" value="1"/>
</dbReference>
<organism evidence="6 7">
    <name type="scientific">Candidatus Egerieisoma faecipullorum</name>
    <dbReference type="NCBI Taxonomy" id="2840963"/>
    <lineage>
        <taxon>Bacteria</taxon>
        <taxon>Bacillati</taxon>
        <taxon>Bacillota</taxon>
        <taxon>Clostridia</taxon>
        <taxon>Eubacteriales</taxon>
        <taxon>Clostridiaceae</taxon>
        <taxon>Clostridiaceae incertae sedis</taxon>
        <taxon>Candidatus Egerieisoma</taxon>
    </lineage>
</organism>
<comment type="caution">
    <text evidence="6">The sequence shown here is derived from an EMBL/GenBank/DDBJ whole genome shotgun (WGS) entry which is preliminary data.</text>
</comment>
<protein>
    <submittedName>
        <fullName evidence="6">Glycoside hydrolase</fullName>
    </submittedName>
</protein>
<dbReference type="Proteomes" id="UP000824089">
    <property type="component" value="Unassembled WGS sequence"/>
</dbReference>
<keyword evidence="2 6" id="KW-0378">Hydrolase</keyword>
<dbReference type="GO" id="GO:0006487">
    <property type="term" value="P:protein N-linked glycosylation"/>
    <property type="evidence" value="ECO:0007669"/>
    <property type="project" value="TreeGrafter"/>
</dbReference>
<feature type="transmembrane region" description="Helical" evidence="4">
    <location>
        <begin position="413"/>
        <end position="430"/>
    </location>
</feature>
<dbReference type="PANTHER" id="PTHR10412:SF11">
    <property type="entry name" value="MANNOSYL-OLIGOSACCHARIDE GLUCOSIDASE"/>
    <property type="match status" value="1"/>
</dbReference>
<dbReference type="InterPro" id="IPR004888">
    <property type="entry name" value="Glycoside_hydrolase_63"/>
</dbReference>
<dbReference type="InterPro" id="IPR054491">
    <property type="entry name" value="MGH1-like_GH"/>
</dbReference>
<dbReference type="Gene3D" id="1.50.10.10">
    <property type="match status" value="1"/>
</dbReference>
<keyword evidence="3" id="KW-0326">Glycosidase</keyword>
<dbReference type="SUPFAM" id="SSF48208">
    <property type="entry name" value="Six-hairpin glycosidases"/>
    <property type="match status" value="1"/>
</dbReference>